<organism evidence="8 9">
    <name type="scientific">Halomarinibacterium sedimenti</name>
    <dbReference type="NCBI Taxonomy" id="2857106"/>
    <lineage>
        <taxon>Bacteria</taxon>
        <taxon>Pseudomonadati</taxon>
        <taxon>Bacteroidota</taxon>
        <taxon>Flavobacteriia</taxon>
        <taxon>Flavobacteriales</taxon>
        <taxon>Flavobacteriaceae</taxon>
        <taxon>Halomarinibacterium</taxon>
    </lineage>
</organism>
<dbReference type="GO" id="GO:0005975">
    <property type="term" value="P:carbohydrate metabolic process"/>
    <property type="evidence" value="ECO:0007669"/>
    <property type="project" value="InterPro"/>
</dbReference>
<dbReference type="GO" id="GO:0000287">
    <property type="term" value="F:magnesium ion binding"/>
    <property type="evidence" value="ECO:0007669"/>
    <property type="project" value="InterPro"/>
</dbReference>
<evidence type="ECO:0000256" key="3">
    <source>
        <dbReference type="RuleBase" id="RU004326"/>
    </source>
</evidence>
<keyword evidence="8" id="KW-0413">Isomerase</keyword>
<evidence type="ECO:0000313" key="9">
    <source>
        <dbReference type="Proteomes" id="UP001138686"/>
    </source>
</evidence>
<dbReference type="GO" id="GO:0009252">
    <property type="term" value="P:peptidoglycan biosynthetic process"/>
    <property type="evidence" value="ECO:0007669"/>
    <property type="project" value="TreeGrafter"/>
</dbReference>
<evidence type="ECO:0000256" key="1">
    <source>
        <dbReference type="ARBA" id="ARBA00001946"/>
    </source>
</evidence>
<comment type="similarity">
    <text evidence="3">Belongs to the phosphohexose mutase family.</text>
</comment>
<evidence type="ECO:0000259" key="7">
    <source>
        <dbReference type="Pfam" id="PF02880"/>
    </source>
</evidence>
<feature type="domain" description="Alpha-D-phosphohexomutase alpha/beta/alpha" evidence="5">
    <location>
        <begin position="8"/>
        <end position="142"/>
    </location>
</feature>
<dbReference type="NCBIfam" id="TIGR03990">
    <property type="entry name" value="Arch_GlmM"/>
    <property type="match status" value="1"/>
</dbReference>
<dbReference type="PANTHER" id="PTHR42946:SF1">
    <property type="entry name" value="PHOSPHOGLUCOMUTASE (ALPHA-D-GLUCOSE-1,6-BISPHOSPHATE-DEPENDENT)"/>
    <property type="match status" value="1"/>
</dbReference>
<dbReference type="GO" id="GO:0004615">
    <property type="term" value="F:phosphomannomutase activity"/>
    <property type="evidence" value="ECO:0007669"/>
    <property type="project" value="TreeGrafter"/>
</dbReference>
<dbReference type="PROSITE" id="PS00710">
    <property type="entry name" value="PGM_PMM"/>
    <property type="match status" value="1"/>
</dbReference>
<dbReference type="Pfam" id="PF02878">
    <property type="entry name" value="PGM_PMM_I"/>
    <property type="match status" value="1"/>
</dbReference>
<dbReference type="AlphaFoldDB" id="A0A9X1JWW5"/>
<evidence type="ECO:0000259" key="4">
    <source>
        <dbReference type="Pfam" id="PF00408"/>
    </source>
</evidence>
<dbReference type="InterPro" id="IPR005844">
    <property type="entry name" value="A-D-PHexomutase_a/b/a-I"/>
</dbReference>
<feature type="domain" description="Alpha-D-phosphohexomutase alpha/beta/alpha" evidence="7">
    <location>
        <begin position="270"/>
        <end position="374"/>
    </location>
</feature>
<dbReference type="InterPro" id="IPR024086">
    <property type="entry name" value="GlmM_arc-type"/>
</dbReference>
<gene>
    <name evidence="8" type="primary">glmM</name>
    <name evidence="8" type="ORF">KXJ69_05035</name>
</gene>
<dbReference type="Pfam" id="PF00408">
    <property type="entry name" value="PGM_PMM_IV"/>
    <property type="match status" value="1"/>
</dbReference>
<dbReference type="InterPro" id="IPR005845">
    <property type="entry name" value="A-D-PHexomutase_a/b/a-II"/>
</dbReference>
<dbReference type="Proteomes" id="UP001138686">
    <property type="component" value="Unassembled WGS sequence"/>
</dbReference>
<evidence type="ECO:0000259" key="6">
    <source>
        <dbReference type="Pfam" id="PF02879"/>
    </source>
</evidence>
<dbReference type="FunFam" id="3.40.120.10:FF:000020">
    <property type="entry name" value="Phosphoglucosamine mutase"/>
    <property type="match status" value="1"/>
</dbReference>
<accession>A0A9X1JWW5</accession>
<dbReference type="EC" id="5.4.2.10" evidence="8"/>
<keyword evidence="9" id="KW-1185">Reference proteome</keyword>
<proteinExistence type="inferred from homology"/>
<dbReference type="InterPro" id="IPR005846">
    <property type="entry name" value="A-D-PHexomutase_a/b/a-III"/>
</dbReference>
<dbReference type="GO" id="GO:0005829">
    <property type="term" value="C:cytosol"/>
    <property type="evidence" value="ECO:0007669"/>
    <property type="project" value="TreeGrafter"/>
</dbReference>
<comment type="cofactor">
    <cofactor evidence="1">
        <name>Mg(2+)</name>
        <dbReference type="ChEBI" id="CHEBI:18420"/>
    </cofactor>
</comment>
<keyword evidence="3" id="KW-0460">Magnesium</keyword>
<dbReference type="EMBL" id="JAHWDP010000002">
    <property type="protein sequence ID" value="MBW2937458.1"/>
    <property type="molecule type" value="Genomic_DNA"/>
</dbReference>
<feature type="domain" description="Alpha-D-phosphohexomutase C-terminal" evidence="4">
    <location>
        <begin position="390"/>
        <end position="453"/>
    </location>
</feature>
<dbReference type="PANTHER" id="PTHR42946">
    <property type="entry name" value="PHOSPHOHEXOSE MUTASE"/>
    <property type="match status" value="1"/>
</dbReference>
<evidence type="ECO:0000259" key="5">
    <source>
        <dbReference type="Pfam" id="PF02878"/>
    </source>
</evidence>
<feature type="domain" description="Alpha-D-phosphohexomutase alpha/beta/alpha" evidence="6">
    <location>
        <begin position="171"/>
        <end position="263"/>
    </location>
</feature>
<reference evidence="8" key="1">
    <citation type="submission" date="2021-07" db="EMBL/GenBank/DDBJ databases">
        <title>Aureisphaera sp. CAU 1614 isolated from sea sediment.</title>
        <authorList>
            <person name="Kim W."/>
        </authorList>
    </citation>
    <scope>NUCLEOTIDE SEQUENCE</scope>
    <source>
        <strain evidence="8">CAU 1614</strain>
    </source>
</reference>
<dbReference type="InterPro" id="IPR016066">
    <property type="entry name" value="A-D-PHexomutase_CS"/>
</dbReference>
<evidence type="ECO:0000256" key="2">
    <source>
        <dbReference type="ARBA" id="ARBA00022553"/>
    </source>
</evidence>
<keyword evidence="3" id="KW-0479">Metal-binding</keyword>
<dbReference type="GO" id="GO:0008966">
    <property type="term" value="F:phosphoglucosamine mutase activity"/>
    <property type="evidence" value="ECO:0007669"/>
    <property type="project" value="UniProtKB-EC"/>
</dbReference>
<dbReference type="InterPro" id="IPR050060">
    <property type="entry name" value="Phosphoglucosamine_mutase"/>
</dbReference>
<sequence length="462" mass="50581">MTLIKSISGIRGTIGGKPGDNLTPIDTVKYAAAYGSWVKQQRNKENYRVVVGRDARISGDMIQQLVMNTLVGLGIHVLDVGLSTTPTVEMAVAMEHADGGIILTASHNPKQWNALKLLNAKGEFLNAAAGQVILDIAEKDNFQFAEVDDLGEISKNEAYIDIHIDEILELDLVDQEAIKKAGFKVVVDAVNSTGGIAVPLLLDALGVRTVKLFCTPNGQFPHNPEPLKEHLGDLMSKVKEEKADFGIVVDPDVDRLAFVDENGDMFGEEYTLVAVADYILKNKKGNTVSNMSSSRALRDVTEKHGGRYFASAVGEVNVVEKMKAEHAVIGGEGNGGIIYPELHYGRDSLVGIALFLSHLAQKNCSVSELRKQYPSYFMSKKKIELTPQLDVDGILKAIESNYTSEKISTIDGVKIDFPENWVHLRKSNTEPIIRIYTEAKSQNEADALADRFISEIKSIAKL</sequence>
<dbReference type="InterPro" id="IPR005843">
    <property type="entry name" value="A-D-PHexomutase_C"/>
</dbReference>
<protein>
    <submittedName>
        <fullName evidence="8">Phosphoglucosamine mutase</fullName>
        <ecNumber evidence="8">5.4.2.10</ecNumber>
    </submittedName>
</protein>
<comment type="caution">
    <text evidence="8">The sequence shown here is derived from an EMBL/GenBank/DDBJ whole genome shotgun (WGS) entry which is preliminary data.</text>
</comment>
<evidence type="ECO:0000313" key="8">
    <source>
        <dbReference type="EMBL" id="MBW2937458.1"/>
    </source>
</evidence>
<name>A0A9X1JWW5_9FLAO</name>
<dbReference type="RefSeq" id="WP_219051883.1">
    <property type="nucleotide sequence ID" value="NZ_JAHWDP010000002.1"/>
</dbReference>
<dbReference type="GO" id="GO:0006048">
    <property type="term" value="P:UDP-N-acetylglucosamine biosynthetic process"/>
    <property type="evidence" value="ECO:0007669"/>
    <property type="project" value="TreeGrafter"/>
</dbReference>
<dbReference type="Pfam" id="PF02879">
    <property type="entry name" value="PGM_PMM_II"/>
    <property type="match status" value="1"/>
</dbReference>
<keyword evidence="2" id="KW-0597">Phosphoprotein</keyword>
<dbReference type="Pfam" id="PF02880">
    <property type="entry name" value="PGM_PMM_III"/>
    <property type="match status" value="1"/>
</dbReference>